<evidence type="ECO:0000313" key="1">
    <source>
        <dbReference type="EMBL" id="KAJ3200281.1"/>
    </source>
</evidence>
<accession>A0AAD5TT30</accession>
<dbReference type="AlphaFoldDB" id="A0AAD5TT30"/>
<dbReference type="EMBL" id="JADGJW010001935">
    <property type="protein sequence ID" value="KAJ3200281.1"/>
    <property type="molecule type" value="Genomic_DNA"/>
</dbReference>
<protein>
    <submittedName>
        <fullName evidence="1">Uncharacterized protein</fullName>
    </submittedName>
</protein>
<gene>
    <name evidence="1" type="ORF">HK099_002742</name>
</gene>
<dbReference type="Proteomes" id="UP001211065">
    <property type="component" value="Unassembled WGS sequence"/>
</dbReference>
<proteinExistence type="predicted"/>
<organism evidence="1 2">
    <name type="scientific">Clydaea vesicula</name>
    <dbReference type="NCBI Taxonomy" id="447962"/>
    <lineage>
        <taxon>Eukaryota</taxon>
        <taxon>Fungi</taxon>
        <taxon>Fungi incertae sedis</taxon>
        <taxon>Chytridiomycota</taxon>
        <taxon>Chytridiomycota incertae sedis</taxon>
        <taxon>Chytridiomycetes</taxon>
        <taxon>Lobulomycetales</taxon>
        <taxon>Lobulomycetaceae</taxon>
        <taxon>Clydaea</taxon>
    </lineage>
</organism>
<evidence type="ECO:0000313" key="2">
    <source>
        <dbReference type="Proteomes" id="UP001211065"/>
    </source>
</evidence>
<comment type="caution">
    <text evidence="1">The sequence shown here is derived from an EMBL/GenBank/DDBJ whole genome shotgun (WGS) entry which is preliminary data.</text>
</comment>
<feature type="non-terminal residue" evidence="1">
    <location>
        <position position="96"/>
    </location>
</feature>
<name>A0AAD5TT30_9FUNG</name>
<sequence length="96" mass="10932">MDESFRLRGQVRALRLKLLIKAENEKVNLPTNATKIPENAQKIPTNAMKMLPKFLPKLRLYKKQSFSEFNTMKLNKEQSTFRPCGVCGTSLVAGSF</sequence>
<keyword evidence="2" id="KW-1185">Reference proteome</keyword>
<reference evidence="1" key="1">
    <citation type="submission" date="2020-05" db="EMBL/GenBank/DDBJ databases">
        <title>Phylogenomic resolution of chytrid fungi.</title>
        <authorList>
            <person name="Stajich J.E."/>
            <person name="Amses K."/>
            <person name="Simmons R."/>
            <person name="Seto K."/>
            <person name="Myers J."/>
            <person name="Bonds A."/>
            <person name="Quandt C.A."/>
            <person name="Barry K."/>
            <person name="Liu P."/>
            <person name="Grigoriev I."/>
            <person name="Longcore J.E."/>
            <person name="James T.Y."/>
        </authorList>
    </citation>
    <scope>NUCLEOTIDE SEQUENCE</scope>
    <source>
        <strain evidence="1">JEL0476</strain>
    </source>
</reference>